<comment type="caution">
    <text evidence="3">The sequence shown here is derived from an EMBL/GenBank/DDBJ whole genome shotgun (WGS) entry which is preliminary data.</text>
</comment>
<proteinExistence type="predicted"/>
<dbReference type="NCBIfam" id="TIGR00369">
    <property type="entry name" value="unchar_dom_1"/>
    <property type="match status" value="1"/>
</dbReference>
<dbReference type="InterPro" id="IPR003736">
    <property type="entry name" value="PAAI_dom"/>
</dbReference>
<gene>
    <name evidence="3" type="ORF">GCM10009039_23850</name>
</gene>
<dbReference type="PANTHER" id="PTHR42856:SF1">
    <property type="entry name" value="ACYL-COENZYME A THIOESTERASE PAAI"/>
    <property type="match status" value="1"/>
</dbReference>
<dbReference type="Pfam" id="PF03061">
    <property type="entry name" value="4HBT"/>
    <property type="match status" value="1"/>
</dbReference>
<dbReference type="InterPro" id="IPR011973">
    <property type="entry name" value="PaaD"/>
</dbReference>
<reference evidence="3" key="1">
    <citation type="journal article" date="2014" name="Int. J. Syst. Evol. Microbiol.">
        <title>Complete genome sequence of Corynebacterium casei LMG S-19264T (=DSM 44701T), isolated from a smear-ripened cheese.</title>
        <authorList>
            <consortium name="US DOE Joint Genome Institute (JGI-PGF)"/>
            <person name="Walter F."/>
            <person name="Albersmeier A."/>
            <person name="Kalinowski J."/>
            <person name="Ruckert C."/>
        </authorList>
    </citation>
    <scope>NUCLEOTIDE SEQUENCE</scope>
    <source>
        <strain evidence="3">JCM 19596</strain>
    </source>
</reference>
<name>A0A830FKL9_9EURY</name>
<dbReference type="SUPFAM" id="SSF54637">
    <property type="entry name" value="Thioesterase/thiol ester dehydrase-isomerase"/>
    <property type="match status" value="1"/>
</dbReference>
<dbReference type="PANTHER" id="PTHR42856">
    <property type="entry name" value="ACYL-COENZYME A THIOESTERASE PAAI"/>
    <property type="match status" value="1"/>
</dbReference>
<sequence>MSVLWVDGHKARTPKGTVSLPIDAFLHRLPAAVRAVPLMTANNVDADTKERIESDPYCDRIGIEVVELKPRAARVELTLEQSHCNFHGTPHGGVIYSLADAAFAAASNASGETAVALETNISYLDTVDVGTTITATATEEHDTTRTGTYEVQVKGGDDVLAIFRGRVYRP</sequence>
<feature type="domain" description="Thioesterase" evidence="2">
    <location>
        <begin position="87"/>
        <end position="161"/>
    </location>
</feature>
<dbReference type="InterPro" id="IPR029069">
    <property type="entry name" value="HotDog_dom_sf"/>
</dbReference>
<dbReference type="EMBL" id="BMPG01000003">
    <property type="protein sequence ID" value="GGL65113.1"/>
    <property type="molecule type" value="Genomic_DNA"/>
</dbReference>
<keyword evidence="4" id="KW-1185">Reference proteome</keyword>
<accession>A0A830FKL9</accession>
<dbReference type="InterPro" id="IPR006683">
    <property type="entry name" value="Thioestr_dom"/>
</dbReference>
<dbReference type="NCBIfam" id="TIGR02286">
    <property type="entry name" value="PaaD"/>
    <property type="match status" value="1"/>
</dbReference>
<evidence type="ECO:0000313" key="3">
    <source>
        <dbReference type="EMBL" id="GGL65113.1"/>
    </source>
</evidence>
<keyword evidence="1" id="KW-0378">Hydrolase</keyword>
<dbReference type="InterPro" id="IPR052723">
    <property type="entry name" value="Acyl-CoA_thioesterase_PaaI"/>
</dbReference>
<dbReference type="GO" id="GO:0016289">
    <property type="term" value="F:acyl-CoA hydrolase activity"/>
    <property type="evidence" value="ECO:0007669"/>
    <property type="project" value="TreeGrafter"/>
</dbReference>
<organism evidence="3 4">
    <name type="scientific">Halocalculus aciditolerans</name>
    <dbReference type="NCBI Taxonomy" id="1383812"/>
    <lineage>
        <taxon>Archaea</taxon>
        <taxon>Methanobacteriati</taxon>
        <taxon>Methanobacteriota</taxon>
        <taxon>Stenosarchaea group</taxon>
        <taxon>Halobacteria</taxon>
        <taxon>Halobacteriales</taxon>
        <taxon>Halobacteriaceae</taxon>
        <taxon>Halocalculus</taxon>
    </lineage>
</organism>
<evidence type="ECO:0000256" key="1">
    <source>
        <dbReference type="ARBA" id="ARBA00022801"/>
    </source>
</evidence>
<evidence type="ECO:0000259" key="2">
    <source>
        <dbReference type="Pfam" id="PF03061"/>
    </source>
</evidence>
<protein>
    <recommendedName>
        <fullName evidence="2">Thioesterase domain-containing protein</fullName>
    </recommendedName>
</protein>
<dbReference type="Gene3D" id="3.10.129.10">
    <property type="entry name" value="Hotdog Thioesterase"/>
    <property type="match status" value="1"/>
</dbReference>
<dbReference type="AlphaFoldDB" id="A0A830FKL9"/>
<reference evidence="3" key="2">
    <citation type="submission" date="2020-09" db="EMBL/GenBank/DDBJ databases">
        <authorList>
            <person name="Sun Q."/>
            <person name="Ohkuma M."/>
        </authorList>
    </citation>
    <scope>NUCLEOTIDE SEQUENCE</scope>
    <source>
        <strain evidence="3">JCM 19596</strain>
    </source>
</reference>
<evidence type="ECO:0000313" key="4">
    <source>
        <dbReference type="Proteomes" id="UP000607197"/>
    </source>
</evidence>
<dbReference type="Proteomes" id="UP000607197">
    <property type="component" value="Unassembled WGS sequence"/>
</dbReference>